<evidence type="ECO:0000313" key="3">
    <source>
        <dbReference type="Proteomes" id="UP001592528"/>
    </source>
</evidence>
<keyword evidence="3" id="KW-1185">Reference proteome</keyword>
<accession>A0ABV6UH26</accession>
<feature type="region of interest" description="Disordered" evidence="1">
    <location>
        <begin position="45"/>
        <end position="65"/>
    </location>
</feature>
<reference evidence="2 3" key="1">
    <citation type="submission" date="2024-09" db="EMBL/GenBank/DDBJ databases">
        <authorList>
            <person name="Lee S.D."/>
        </authorList>
    </citation>
    <scope>NUCLEOTIDE SEQUENCE [LARGE SCALE GENOMIC DNA]</scope>
    <source>
        <strain evidence="2 3">N1-5</strain>
    </source>
</reference>
<feature type="compositionally biased region" description="Basic residues" evidence="1">
    <location>
        <begin position="56"/>
        <end position="65"/>
    </location>
</feature>
<evidence type="ECO:0000313" key="2">
    <source>
        <dbReference type="EMBL" id="MFC1400754.1"/>
    </source>
</evidence>
<comment type="caution">
    <text evidence="2">The sequence shown here is derived from an EMBL/GenBank/DDBJ whole genome shotgun (WGS) entry which is preliminary data.</text>
</comment>
<name>A0ABV6UH26_9ACTN</name>
<evidence type="ECO:0000256" key="1">
    <source>
        <dbReference type="SAM" id="MobiDB-lite"/>
    </source>
</evidence>
<dbReference type="Proteomes" id="UP001592528">
    <property type="component" value="Unassembled WGS sequence"/>
</dbReference>
<proteinExistence type="predicted"/>
<dbReference type="EMBL" id="JBHEZZ010000002">
    <property type="protein sequence ID" value="MFC1400754.1"/>
    <property type="molecule type" value="Genomic_DNA"/>
</dbReference>
<organism evidence="2 3">
    <name type="scientific">Streptacidiphilus cavernicola</name>
    <dbReference type="NCBI Taxonomy" id="3342716"/>
    <lineage>
        <taxon>Bacteria</taxon>
        <taxon>Bacillati</taxon>
        <taxon>Actinomycetota</taxon>
        <taxon>Actinomycetes</taxon>
        <taxon>Kitasatosporales</taxon>
        <taxon>Streptomycetaceae</taxon>
        <taxon>Streptacidiphilus</taxon>
    </lineage>
</organism>
<feature type="region of interest" description="Disordered" evidence="1">
    <location>
        <begin position="1"/>
        <end position="26"/>
    </location>
</feature>
<dbReference type="RefSeq" id="WP_030253733.1">
    <property type="nucleotide sequence ID" value="NZ_JBHEZZ010000002.1"/>
</dbReference>
<protein>
    <submittedName>
        <fullName evidence="2">Uncharacterized protein</fullName>
    </submittedName>
</protein>
<sequence length="65" mass="7618">MVAQPADSAGPEEQAGSETPAERRRRRAAFLRELTEARELQARVHPRRTKTERMRQAVRMRTFRI</sequence>
<gene>
    <name evidence="2" type="ORF">ACEZDJ_05595</name>
</gene>